<comment type="caution">
    <text evidence="2">The sequence shown here is derived from an EMBL/GenBank/DDBJ whole genome shotgun (WGS) entry which is preliminary data.</text>
</comment>
<protein>
    <submittedName>
        <fullName evidence="2">Transposase of ISCARN1, tnpA, IS607 family</fullName>
    </submittedName>
</protein>
<dbReference type="InterPro" id="IPR041718">
    <property type="entry name" value="IS607_transposase-like"/>
</dbReference>
<dbReference type="InterPro" id="IPR036162">
    <property type="entry name" value="Resolvase-like_N_sf"/>
</dbReference>
<dbReference type="InterPro" id="IPR048046">
    <property type="entry name" value="Transpos_IS607"/>
</dbReference>
<dbReference type="PANTHER" id="PTHR36172">
    <property type="match status" value="1"/>
</dbReference>
<dbReference type="Gene3D" id="3.40.50.1390">
    <property type="entry name" value="Resolvase, N-terminal catalytic domain"/>
    <property type="match status" value="1"/>
</dbReference>
<name>E6QLV3_9ZZZZ</name>
<dbReference type="Pfam" id="PF00239">
    <property type="entry name" value="Resolvase"/>
    <property type="match status" value="1"/>
</dbReference>
<dbReference type="EMBL" id="CABQ01000196">
    <property type="protein sequence ID" value="CBI08224.1"/>
    <property type="molecule type" value="Genomic_DNA"/>
</dbReference>
<dbReference type="SUPFAM" id="SSF53041">
    <property type="entry name" value="Resolvase-like"/>
    <property type="match status" value="1"/>
</dbReference>
<dbReference type="PANTHER" id="PTHR36172:SF1">
    <property type="entry name" value="RESOLVASE-RELATED"/>
    <property type="match status" value="1"/>
</dbReference>
<feature type="domain" description="Resolvase/invertase-type recombinase catalytic" evidence="1">
    <location>
        <begin position="51"/>
        <end position="195"/>
    </location>
</feature>
<proteinExistence type="predicted"/>
<accession>E6QLV3</accession>
<evidence type="ECO:0000259" key="1">
    <source>
        <dbReference type="PROSITE" id="PS51736"/>
    </source>
</evidence>
<dbReference type="AlphaFoldDB" id="E6QLV3"/>
<evidence type="ECO:0000313" key="2">
    <source>
        <dbReference type="EMBL" id="CBI08224.1"/>
    </source>
</evidence>
<reference evidence="2" key="1">
    <citation type="submission" date="2009-10" db="EMBL/GenBank/DDBJ databases">
        <title>Diversity of trophic interactions inside an arsenic-rich microbial ecosystem.</title>
        <authorList>
            <person name="Bertin P.N."/>
            <person name="Heinrich-Salmeron A."/>
            <person name="Pelletier E."/>
            <person name="Goulhen-Chollet F."/>
            <person name="Arsene-Ploetze F."/>
            <person name="Gallien S."/>
            <person name="Calteau A."/>
            <person name="Vallenet D."/>
            <person name="Casiot C."/>
            <person name="Chane-Woon-Ming B."/>
            <person name="Giloteaux L."/>
            <person name="Barakat M."/>
            <person name="Bonnefoy V."/>
            <person name="Bruneel O."/>
            <person name="Chandler M."/>
            <person name="Cleiss J."/>
            <person name="Duran R."/>
            <person name="Elbaz-Poulichet F."/>
            <person name="Fonknechten N."/>
            <person name="Lauga B."/>
            <person name="Mornico D."/>
            <person name="Ortet P."/>
            <person name="Schaeffer C."/>
            <person name="Siguier P."/>
            <person name="Alexander Thil Smith A."/>
            <person name="Van Dorsselaer A."/>
            <person name="Weissenbach J."/>
            <person name="Medigue C."/>
            <person name="Le Paslier D."/>
        </authorList>
    </citation>
    <scope>NUCLEOTIDE SEQUENCE</scope>
</reference>
<dbReference type="SMART" id="SM00857">
    <property type="entry name" value="Resolvase"/>
    <property type="match status" value="1"/>
</dbReference>
<sequence>MGKKLSDYAKERGIGYRAAWNRFKAGRIPGAWLDETGHVVVPDPSERKGTKAVIYARVSSADNRPNLETQAERLGQYATARGWQVIEVVKETGSGINDHRKKLEKLLRKSDGWDILVVEHKDRLTRFGFHYIDTLLSQLGKRVEVVNLADNDKADLVQDLVAVIYSFSARMYGIRRSKRRTERLLACLEQEAATVAGESESVASS</sequence>
<gene>
    <name evidence="2" type="ORF">CARN6_1671</name>
</gene>
<dbReference type="Gene3D" id="1.10.287.2170">
    <property type="match status" value="1"/>
</dbReference>
<organism evidence="2">
    <name type="scientific">mine drainage metagenome</name>
    <dbReference type="NCBI Taxonomy" id="410659"/>
    <lineage>
        <taxon>unclassified sequences</taxon>
        <taxon>metagenomes</taxon>
        <taxon>ecological metagenomes</taxon>
    </lineage>
</organism>
<dbReference type="InterPro" id="IPR006119">
    <property type="entry name" value="Resolv_N"/>
</dbReference>
<dbReference type="FunFam" id="3.40.50.1390:FF:000002">
    <property type="entry name" value="ORF1 in transposon ISC1904"/>
    <property type="match status" value="1"/>
</dbReference>
<dbReference type="CDD" id="cd03769">
    <property type="entry name" value="SR_IS607_transposase_like"/>
    <property type="match status" value="1"/>
</dbReference>
<dbReference type="GO" id="GO:0003677">
    <property type="term" value="F:DNA binding"/>
    <property type="evidence" value="ECO:0007669"/>
    <property type="project" value="InterPro"/>
</dbReference>
<dbReference type="InterPro" id="IPR051491">
    <property type="entry name" value="Recombinase/Transposase-rel"/>
</dbReference>
<dbReference type="PROSITE" id="PS51736">
    <property type="entry name" value="RECOMBINASES_3"/>
    <property type="match status" value="1"/>
</dbReference>
<dbReference type="GO" id="GO:0000150">
    <property type="term" value="F:DNA strand exchange activity"/>
    <property type="evidence" value="ECO:0007669"/>
    <property type="project" value="InterPro"/>
</dbReference>
<dbReference type="NCBIfam" id="NF033518">
    <property type="entry name" value="transpos_IS607"/>
    <property type="match status" value="1"/>
</dbReference>